<gene>
    <name evidence="1" type="ORF">SAMN05216210_1033</name>
</gene>
<reference evidence="2" key="1">
    <citation type="submission" date="2016-10" db="EMBL/GenBank/DDBJ databases">
        <authorList>
            <person name="Varghese N."/>
            <person name="Submissions S."/>
        </authorList>
    </citation>
    <scope>NUCLEOTIDE SEQUENCE [LARGE SCALE GENOMIC DNA]</scope>
    <source>
        <strain evidence="2">CECT 8338</strain>
    </source>
</reference>
<dbReference type="STRING" id="1434072.SAMN05216210_1033"/>
<keyword evidence="2" id="KW-1185">Reference proteome</keyword>
<dbReference type="AlphaFoldDB" id="A0A1H2ETW8"/>
<organism evidence="1 2">
    <name type="scientific">Halopseudomonas salegens</name>
    <dbReference type="NCBI Taxonomy" id="1434072"/>
    <lineage>
        <taxon>Bacteria</taxon>
        <taxon>Pseudomonadati</taxon>
        <taxon>Pseudomonadota</taxon>
        <taxon>Gammaproteobacteria</taxon>
        <taxon>Pseudomonadales</taxon>
        <taxon>Pseudomonadaceae</taxon>
        <taxon>Halopseudomonas</taxon>
    </lineage>
</organism>
<evidence type="ECO:0000313" key="1">
    <source>
        <dbReference type="EMBL" id="SDT98535.1"/>
    </source>
</evidence>
<accession>A0A1H2ETW8</accession>
<sequence>MSKYKSRRRWLMERWLRDRVDQAGHRAQVLWDQLRPASWAARCARLPHVAAHEVSQWRPEPGSSNAELLILLQPLPLIQRRWLAVLVDAPSAAPCTLLEAIARLQLDWEQRITPWKTHYDYAEQLHHLGRLLDIPVAAASAYLDNEKRIFAAIDQRLFESLPLRLRGPMANRLQPGHGGYLGWWQERLLARAGEAGYELADLGEDDWPELPASWYALGWLSGLRLAGPSITPHSLQQ</sequence>
<dbReference type="Proteomes" id="UP000243924">
    <property type="component" value="Chromosome I"/>
</dbReference>
<proteinExistence type="predicted"/>
<evidence type="ECO:0000313" key="2">
    <source>
        <dbReference type="Proteomes" id="UP000243924"/>
    </source>
</evidence>
<dbReference type="EMBL" id="LT629787">
    <property type="protein sequence ID" value="SDT98535.1"/>
    <property type="molecule type" value="Genomic_DNA"/>
</dbReference>
<dbReference type="RefSeq" id="WP_157719090.1">
    <property type="nucleotide sequence ID" value="NZ_LT629787.1"/>
</dbReference>
<dbReference type="OrthoDB" id="6854428at2"/>
<protein>
    <submittedName>
        <fullName evidence="1">Uncharacterized protein</fullName>
    </submittedName>
</protein>
<name>A0A1H2ETW8_9GAMM</name>